<dbReference type="InterPro" id="IPR011990">
    <property type="entry name" value="TPR-like_helical_dom_sf"/>
</dbReference>
<feature type="repeat" description="PPR" evidence="2">
    <location>
        <begin position="278"/>
        <end position="312"/>
    </location>
</feature>
<dbReference type="PROSITE" id="PS51375">
    <property type="entry name" value="PPR"/>
    <property type="match status" value="2"/>
</dbReference>
<keyword evidence="4" id="KW-1185">Reference proteome</keyword>
<protein>
    <recommendedName>
        <fullName evidence="5">Pentatricopeptide repeat-containing protein</fullName>
    </recommendedName>
</protein>
<evidence type="ECO:0008006" key="5">
    <source>
        <dbReference type="Google" id="ProtNLM"/>
    </source>
</evidence>
<evidence type="ECO:0000313" key="3">
    <source>
        <dbReference type="EMBL" id="KAK9152594.1"/>
    </source>
</evidence>
<evidence type="ECO:0000256" key="1">
    <source>
        <dbReference type="ARBA" id="ARBA00022737"/>
    </source>
</evidence>
<dbReference type="InterPro" id="IPR046960">
    <property type="entry name" value="PPR_At4g14850-like_plant"/>
</dbReference>
<feature type="repeat" description="PPR" evidence="2">
    <location>
        <begin position="141"/>
        <end position="175"/>
    </location>
</feature>
<evidence type="ECO:0000313" key="4">
    <source>
        <dbReference type="Proteomes" id="UP001417504"/>
    </source>
</evidence>
<comment type="caution">
    <text evidence="3">The sequence shown here is derived from an EMBL/GenBank/DDBJ whole genome shotgun (WGS) entry which is preliminary data.</text>
</comment>
<reference evidence="3 4" key="1">
    <citation type="submission" date="2024-01" db="EMBL/GenBank/DDBJ databases">
        <title>Genome assemblies of Stephania.</title>
        <authorList>
            <person name="Yang L."/>
        </authorList>
    </citation>
    <scope>NUCLEOTIDE SEQUENCE [LARGE SCALE GENOMIC DNA]</scope>
    <source>
        <strain evidence="3">QJT</strain>
        <tissue evidence="3">Leaf</tissue>
    </source>
</reference>
<dbReference type="GO" id="GO:0009451">
    <property type="term" value="P:RNA modification"/>
    <property type="evidence" value="ECO:0007669"/>
    <property type="project" value="InterPro"/>
</dbReference>
<dbReference type="NCBIfam" id="TIGR00756">
    <property type="entry name" value="PPR"/>
    <property type="match status" value="3"/>
</dbReference>
<proteinExistence type="predicted"/>
<accession>A0AAP0KJH6</accession>
<name>A0AAP0KJH6_9MAGN</name>
<organism evidence="3 4">
    <name type="scientific">Stephania japonica</name>
    <dbReference type="NCBI Taxonomy" id="461633"/>
    <lineage>
        <taxon>Eukaryota</taxon>
        <taxon>Viridiplantae</taxon>
        <taxon>Streptophyta</taxon>
        <taxon>Embryophyta</taxon>
        <taxon>Tracheophyta</taxon>
        <taxon>Spermatophyta</taxon>
        <taxon>Magnoliopsida</taxon>
        <taxon>Ranunculales</taxon>
        <taxon>Menispermaceae</taxon>
        <taxon>Menispermoideae</taxon>
        <taxon>Cissampelideae</taxon>
        <taxon>Stephania</taxon>
    </lineage>
</organism>
<dbReference type="PANTHER" id="PTHR47926:SF452">
    <property type="entry name" value="PENTATRICOPEPTIDE REPEAT-CONTAINING PROTEIN"/>
    <property type="match status" value="1"/>
</dbReference>
<dbReference type="AlphaFoldDB" id="A0AAP0KJH6"/>
<dbReference type="Pfam" id="PF01535">
    <property type="entry name" value="PPR"/>
    <property type="match status" value="3"/>
</dbReference>
<dbReference type="Pfam" id="PF13041">
    <property type="entry name" value="PPR_2"/>
    <property type="match status" value="1"/>
</dbReference>
<dbReference type="Gene3D" id="1.25.40.10">
    <property type="entry name" value="Tetratricopeptide repeat domain"/>
    <property type="match status" value="3"/>
</dbReference>
<dbReference type="PANTHER" id="PTHR47926">
    <property type="entry name" value="PENTATRICOPEPTIDE REPEAT-CONTAINING PROTEIN"/>
    <property type="match status" value="1"/>
</dbReference>
<gene>
    <name evidence="3" type="ORF">Sjap_000074</name>
</gene>
<dbReference type="FunFam" id="1.25.40.10:FF:000790">
    <property type="entry name" value="Pentatricopeptide repeat-containing protein"/>
    <property type="match status" value="1"/>
</dbReference>
<dbReference type="Proteomes" id="UP001417504">
    <property type="component" value="Unassembled WGS sequence"/>
</dbReference>
<dbReference type="InterPro" id="IPR002885">
    <property type="entry name" value="PPR_rpt"/>
</dbReference>
<dbReference type="GO" id="GO:0003723">
    <property type="term" value="F:RNA binding"/>
    <property type="evidence" value="ECO:0007669"/>
    <property type="project" value="InterPro"/>
</dbReference>
<dbReference type="EMBL" id="JBBNAE010000001">
    <property type="protein sequence ID" value="KAK9152594.1"/>
    <property type="molecule type" value="Genomic_DNA"/>
</dbReference>
<keyword evidence="1" id="KW-0677">Repeat</keyword>
<sequence length="463" mass="52201">MHEELIQNYLATQRVMLVALFRHVMSLNTITHPHQHLMINSTKQICSWVSAIKSSSSPQQAMLIYTTMQRQNVPFTTHSILFTLKACSPLQNLPLIRHLHAHLFKLSYNTHVYVGTSLLYAYTIVRFEDGCRLFDEMPDKNTITWNTMLTGYSKAGDVQGARTVFDSIPVKGLASWSAMIAAYMGSAYWEEGLCLLREMMVDNHEEFKPDEVTLGPVLSKCASLGSLGLLVGRSIHGFAEKNGWELKMELGTQLVDMYAKCGILSAAFRVFERMKEKSVTSWTAIICGLVHNGHGENALYMFERMKEAGVRPNEVTLTGVLAACTQLGLVDEGLKNFHNLIEEYRLEPQIQHYGCMVDLLGRAGRLEEAYELINTMRLEPNVVVWSSFLAACKVHKQLDMAERVIQQVLKIVKPENHGGVFTLICDLYALGGKWDEAQRVREMMVDKKVRKARGSSFIRSGTA</sequence>
<evidence type="ECO:0000256" key="2">
    <source>
        <dbReference type="PROSITE-ProRule" id="PRU00708"/>
    </source>
</evidence>